<accession>A0ABQ0WVX7</accession>
<evidence type="ECO:0000313" key="2">
    <source>
        <dbReference type="Proteomes" id="UP000321794"/>
    </source>
</evidence>
<name>A0ABQ0WVX7_9LACO</name>
<keyword evidence="2" id="KW-1185">Reference proteome</keyword>
<sequence>MAGSAASWGVDVAAEDVEVAADDAGVTDLGALLAGADFVASVADDAVIVVVSASD</sequence>
<proteinExistence type="predicted"/>
<evidence type="ECO:0000313" key="1">
    <source>
        <dbReference type="EMBL" id="GEO71975.1"/>
    </source>
</evidence>
<comment type="caution">
    <text evidence="1">The sequence shown here is derived from an EMBL/GenBank/DDBJ whole genome shotgun (WGS) entry which is preliminary data.</text>
</comment>
<protein>
    <submittedName>
        <fullName evidence="1">Uncharacterized protein</fullName>
    </submittedName>
</protein>
<dbReference type="Proteomes" id="UP000321794">
    <property type="component" value="Unassembled WGS sequence"/>
</dbReference>
<organism evidence="1 2">
    <name type="scientific">Levilactobacillus zymae</name>
    <dbReference type="NCBI Taxonomy" id="267363"/>
    <lineage>
        <taxon>Bacteria</taxon>
        <taxon>Bacillati</taxon>
        <taxon>Bacillota</taxon>
        <taxon>Bacilli</taxon>
        <taxon>Lactobacillales</taxon>
        <taxon>Lactobacillaceae</taxon>
        <taxon>Levilactobacillus</taxon>
    </lineage>
</organism>
<gene>
    <name evidence="1" type="ORF">LZY01_11430</name>
</gene>
<dbReference type="EMBL" id="BJZK01000010">
    <property type="protein sequence ID" value="GEO71975.1"/>
    <property type="molecule type" value="Genomic_DNA"/>
</dbReference>
<reference evidence="1 2" key="1">
    <citation type="submission" date="2019-07" db="EMBL/GenBank/DDBJ databases">
        <title>Whole genome shotgun sequence of Lactobacillus zymae NBRC 107157.</title>
        <authorList>
            <person name="Hosoyama A."/>
            <person name="Uohara A."/>
            <person name="Ohji S."/>
            <person name="Ichikawa N."/>
        </authorList>
    </citation>
    <scope>NUCLEOTIDE SEQUENCE [LARGE SCALE GENOMIC DNA]</scope>
    <source>
        <strain evidence="1 2">NBRC 107157</strain>
    </source>
</reference>